<proteinExistence type="evidence at transcript level"/>
<evidence type="ECO:0000256" key="6">
    <source>
        <dbReference type="ARBA" id="ARBA00022824"/>
    </source>
</evidence>
<dbReference type="FunFam" id="1.10.630.10:FF:000043">
    <property type="entry name" value="Cytochrome P450 99A2"/>
    <property type="match status" value="1"/>
</dbReference>
<evidence type="ECO:0000256" key="9">
    <source>
        <dbReference type="ARBA" id="ARBA00023002"/>
    </source>
</evidence>
<evidence type="ECO:0000256" key="8">
    <source>
        <dbReference type="ARBA" id="ARBA00022989"/>
    </source>
</evidence>
<evidence type="ECO:0000256" key="14">
    <source>
        <dbReference type="RuleBase" id="RU000461"/>
    </source>
</evidence>
<keyword evidence="4 15" id="KW-0812">Transmembrane</keyword>
<dbReference type="GO" id="GO:0016712">
    <property type="term" value="F:oxidoreductase activity, acting on paired donors, with incorporation or reduction of molecular oxygen, reduced flavin or flavoprotein as one donor, and incorporation of one atom of oxygen"/>
    <property type="evidence" value="ECO:0007669"/>
    <property type="project" value="UniProtKB-ARBA"/>
</dbReference>
<keyword evidence="5 13" id="KW-0479">Metal-binding</keyword>
<organism evidence="16">
    <name type="scientific">Mentha canadensis</name>
    <name type="common">Canada mint</name>
    <dbReference type="NCBI Taxonomy" id="294733"/>
    <lineage>
        <taxon>Eukaryota</taxon>
        <taxon>Viridiplantae</taxon>
        <taxon>Streptophyta</taxon>
        <taxon>Embryophyta</taxon>
        <taxon>Tracheophyta</taxon>
        <taxon>Spermatophyta</taxon>
        <taxon>Magnoliopsida</taxon>
        <taxon>eudicotyledons</taxon>
        <taxon>Gunneridae</taxon>
        <taxon>Pentapetalae</taxon>
        <taxon>asterids</taxon>
        <taxon>lamiids</taxon>
        <taxon>Lamiales</taxon>
        <taxon>Lamiaceae</taxon>
        <taxon>Nepetoideae</taxon>
        <taxon>Mentheae</taxon>
        <taxon>Menthinae</taxon>
        <taxon>Mentha</taxon>
    </lineage>
</organism>
<dbReference type="PRINTS" id="PR00463">
    <property type="entry name" value="EP450I"/>
</dbReference>
<accession>A0A7S9XZR7</accession>
<dbReference type="EMBL" id="MT447839">
    <property type="protein sequence ID" value="QPI35668.1"/>
    <property type="molecule type" value="mRNA"/>
</dbReference>
<dbReference type="Pfam" id="PF00067">
    <property type="entry name" value="p450"/>
    <property type="match status" value="1"/>
</dbReference>
<keyword evidence="9 14" id="KW-0560">Oxidoreductase</keyword>
<reference evidence="16" key="1">
    <citation type="submission" date="2020-05" db="EMBL/GenBank/DDBJ databases">
        <title>Identification and characterization of menthol biosynthetic genes in Mentha canadensis.</title>
        <authorList>
            <person name="Qi X."/>
            <person name="Yu X."/>
            <person name="Liang C."/>
            <person name="Chen Y."/>
            <person name="Fang H."/>
        </authorList>
    </citation>
    <scope>NUCLEOTIDE SEQUENCE</scope>
    <source>
        <tissue evidence="16">Leaf</tissue>
    </source>
</reference>
<evidence type="ECO:0000256" key="2">
    <source>
        <dbReference type="ARBA" id="ARBA00010617"/>
    </source>
</evidence>
<dbReference type="GO" id="GO:0005506">
    <property type="term" value="F:iron ion binding"/>
    <property type="evidence" value="ECO:0007669"/>
    <property type="project" value="InterPro"/>
</dbReference>
<evidence type="ECO:0000256" key="15">
    <source>
        <dbReference type="SAM" id="Phobius"/>
    </source>
</evidence>
<evidence type="ECO:0000256" key="12">
    <source>
        <dbReference type="ARBA" id="ARBA00023136"/>
    </source>
</evidence>
<dbReference type="InterPro" id="IPR036396">
    <property type="entry name" value="Cyt_P450_sf"/>
</dbReference>
<sequence length="501" mass="56724">MELQISSAIIILVVTYTISLLIIKQWRKPKPQENLPPGPPKLPLIGHLHLLWGKLPQHALASVAKQYGPVAHVQLGEVFSVVLSSREATKEAMKLVDPACADRFESIGTKIMWYDNDDIIFSPYSVHWRQMRKICVSELLSARNVRSFGFIRQDEVSRLLGHLRSSAAAGEAVDLTERIATLTCSIICRAAFGSVIRDHEELVELVKDALSMASGFELADMFPSSKLLNLLCWNKSKLWRMRRRVDAILEAIVEEHKLKKSGEFGGEDIIDVLFRMQKDSQIKVPITTNAIKAFIFDTFSAGTETSSTTTLWVMAELMRNPEVMAKAQAEVRAALKGKTDWDVDDVQELKYMKSVVKETMRMHPPIPLIPRSCREECEVNGYTIPNKARIMINVWSMGRNPLYWEKPETFWPERFDQVSRDFMGNDFEFIPFGAGRRICPGLNFGLANVEVPLAQLLYHFDWKLAEGMKPSDMDMSEAEGLTGIRKNNLLLVPTPYHPSSS</sequence>
<keyword evidence="11 14" id="KW-0503">Monooxygenase</keyword>
<dbReference type="InterPro" id="IPR052306">
    <property type="entry name" value="CYP450_71D"/>
</dbReference>
<dbReference type="GO" id="GO:0005789">
    <property type="term" value="C:endoplasmic reticulum membrane"/>
    <property type="evidence" value="ECO:0007669"/>
    <property type="project" value="UniProtKB-SubCell"/>
</dbReference>
<dbReference type="Gene3D" id="1.10.630.10">
    <property type="entry name" value="Cytochrome P450"/>
    <property type="match status" value="1"/>
</dbReference>
<evidence type="ECO:0000256" key="3">
    <source>
        <dbReference type="ARBA" id="ARBA00022617"/>
    </source>
</evidence>
<evidence type="ECO:0000256" key="10">
    <source>
        <dbReference type="ARBA" id="ARBA00023004"/>
    </source>
</evidence>
<dbReference type="GO" id="GO:0020037">
    <property type="term" value="F:heme binding"/>
    <property type="evidence" value="ECO:0007669"/>
    <property type="project" value="InterPro"/>
</dbReference>
<keyword evidence="10 13" id="KW-0408">Iron</keyword>
<evidence type="ECO:0000256" key="1">
    <source>
        <dbReference type="ARBA" id="ARBA00004648"/>
    </source>
</evidence>
<comment type="similarity">
    <text evidence="2 14">Belongs to the cytochrome P450 family.</text>
</comment>
<keyword evidence="7" id="KW-0735">Signal-anchor</keyword>
<keyword evidence="8 15" id="KW-1133">Transmembrane helix</keyword>
<evidence type="ECO:0000256" key="4">
    <source>
        <dbReference type="ARBA" id="ARBA00022692"/>
    </source>
</evidence>
<dbReference type="InterPro" id="IPR017972">
    <property type="entry name" value="Cyt_P450_CS"/>
</dbReference>
<feature type="binding site" description="axial binding residue" evidence="13">
    <location>
        <position position="439"/>
    </location>
    <ligand>
        <name>heme</name>
        <dbReference type="ChEBI" id="CHEBI:30413"/>
    </ligand>
    <ligandPart>
        <name>Fe</name>
        <dbReference type="ChEBI" id="CHEBI:18248"/>
    </ligandPart>
</feature>
<evidence type="ECO:0000256" key="13">
    <source>
        <dbReference type="PIRSR" id="PIRSR602401-1"/>
    </source>
</evidence>
<dbReference type="AlphaFoldDB" id="A0A7S9XZR7"/>
<dbReference type="InterPro" id="IPR001128">
    <property type="entry name" value="Cyt_P450"/>
</dbReference>
<comment type="subcellular location">
    <subcellularLocation>
        <location evidence="1">Endoplasmic reticulum membrane</location>
        <topology evidence="1">Single-pass type II membrane protein</topology>
    </subcellularLocation>
</comment>
<evidence type="ECO:0000256" key="5">
    <source>
        <dbReference type="ARBA" id="ARBA00022723"/>
    </source>
</evidence>
<evidence type="ECO:0000313" key="16">
    <source>
        <dbReference type="EMBL" id="QPI35668.1"/>
    </source>
</evidence>
<keyword evidence="12 15" id="KW-0472">Membrane</keyword>
<name>A0A7S9XZR7_9LAMI</name>
<evidence type="ECO:0000256" key="7">
    <source>
        <dbReference type="ARBA" id="ARBA00022968"/>
    </source>
</evidence>
<dbReference type="GO" id="GO:0019113">
    <property type="term" value="F:limonene monooxygenase activity"/>
    <property type="evidence" value="ECO:0007669"/>
    <property type="project" value="UniProtKB-ARBA"/>
</dbReference>
<dbReference type="PANTHER" id="PTHR47953:SF16">
    <property type="entry name" value="CYTOCHROME P450 71D8"/>
    <property type="match status" value="1"/>
</dbReference>
<dbReference type="PRINTS" id="PR00385">
    <property type="entry name" value="P450"/>
</dbReference>
<dbReference type="SUPFAM" id="SSF48264">
    <property type="entry name" value="Cytochrome P450"/>
    <property type="match status" value="1"/>
</dbReference>
<keyword evidence="6" id="KW-0256">Endoplasmic reticulum</keyword>
<dbReference type="InterPro" id="IPR002401">
    <property type="entry name" value="Cyt_P450_E_grp-I"/>
</dbReference>
<dbReference type="PROSITE" id="PS00086">
    <property type="entry name" value="CYTOCHROME_P450"/>
    <property type="match status" value="1"/>
</dbReference>
<comment type="cofactor">
    <cofactor evidence="13">
        <name>heme</name>
        <dbReference type="ChEBI" id="CHEBI:30413"/>
    </cofactor>
</comment>
<dbReference type="PANTHER" id="PTHR47953">
    <property type="entry name" value="OS08G0105600 PROTEIN"/>
    <property type="match status" value="1"/>
</dbReference>
<keyword evidence="3 13" id="KW-0349">Heme</keyword>
<dbReference type="CDD" id="cd11072">
    <property type="entry name" value="CYP71-like"/>
    <property type="match status" value="1"/>
</dbReference>
<evidence type="ECO:0000256" key="11">
    <source>
        <dbReference type="ARBA" id="ARBA00023033"/>
    </source>
</evidence>
<feature type="transmembrane region" description="Helical" evidence="15">
    <location>
        <begin position="6"/>
        <end position="23"/>
    </location>
</feature>
<protein>
    <submittedName>
        <fullName evidence="16">Limonene-3-hydroxylase</fullName>
    </submittedName>
</protein>